<keyword evidence="2" id="KW-0378">Hydrolase</keyword>
<evidence type="ECO:0000259" key="1">
    <source>
        <dbReference type="Pfam" id="PF09126"/>
    </source>
</evidence>
<dbReference type="AlphaFoldDB" id="A0A6G3XLM1"/>
<comment type="caution">
    <text evidence="2">The sequence shown here is derived from an EMBL/GenBank/DDBJ whole genome shotgun (WGS) entry which is preliminary data.</text>
</comment>
<dbReference type="Pfam" id="PF09126">
    <property type="entry name" value="NaeI"/>
    <property type="match status" value="1"/>
</dbReference>
<dbReference type="SUPFAM" id="SSF52980">
    <property type="entry name" value="Restriction endonuclease-like"/>
    <property type="match status" value="1"/>
</dbReference>
<organism evidence="2">
    <name type="scientific">Streptomyces sp. SID7499</name>
    <dbReference type="NCBI Taxonomy" id="2706086"/>
    <lineage>
        <taxon>Bacteria</taxon>
        <taxon>Bacillati</taxon>
        <taxon>Actinomycetota</taxon>
        <taxon>Actinomycetes</taxon>
        <taxon>Kitasatosporales</taxon>
        <taxon>Streptomycetaceae</taxon>
        <taxon>Streptomyces</taxon>
    </lineage>
</organism>
<reference evidence="2" key="1">
    <citation type="submission" date="2020-01" db="EMBL/GenBank/DDBJ databases">
        <title>Insect and environment-associated Actinomycetes.</title>
        <authorList>
            <person name="Currrie C."/>
            <person name="Chevrette M."/>
            <person name="Carlson C."/>
            <person name="Stubbendieck R."/>
            <person name="Wendt-Pienkowski E."/>
        </authorList>
    </citation>
    <scope>NUCLEOTIDE SEQUENCE</scope>
    <source>
        <strain evidence="2">SID7499</strain>
    </source>
</reference>
<dbReference type="InterPro" id="IPR011335">
    <property type="entry name" value="Restrct_endonuc-II-like"/>
</dbReference>
<dbReference type="EMBL" id="JAAGMN010007284">
    <property type="protein sequence ID" value="NEE18420.1"/>
    <property type="molecule type" value="Genomic_DNA"/>
</dbReference>
<dbReference type="InterPro" id="IPR015210">
    <property type="entry name" value="NaeI"/>
</dbReference>
<protein>
    <submittedName>
        <fullName evidence="2">Restriction endonuclease</fullName>
    </submittedName>
</protein>
<evidence type="ECO:0000313" key="2">
    <source>
        <dbReference type="EMBL" id="NEE18420.1"/>
    </source>
</evidence>
<dbReference type="Gene3D" id="1.10.10.10">
    <property type="entry name" value="Winged helix-like DNA-binding domain superfamily/Winged helix DNA-binding domain"/>
    <property type="match status" value="1"/>
</dbReference>
<name>A0A6G3XLM1_9ACTN</name>
<gene>
    <name evidence="2" type="ORF">G3M58_69630</name>
</gene>
<accession>A0A6G3XLM1</accession>
<dbReference type="GO" id="GO:0009036">
    <property type="term" value="F:type II site-specific deoxyribonuclease activity"/>
    <property type="evidence" value="ECO:0007669"/>
    <property type="project" value="InterPro"/>
</dbReference>
<feature type="non-terminal residue" evidence="2">
    <location>
        <position position="1"/>
    </location>
</feature>
<dbReference type="InterPro" id="IPR036388">
    <property type="entry name" value="WH-like_DNA-bd_sf"/>
</dbReference>
<proteinExistence type="predicted"/>
<feature type="domain" description="Type II restriction enzyme NaeI" evidence="1">
    <location>
        <begin position="2"/>
        <end position="58"/>
    </location>
</feature>
<dbReference type="GO" id="GO:0009307">
    <property type="term" value="P:DNA restriction-modification system"/>
    <property type="evidence" value="ECO:0007669"/>
    <property type="project" value="InterPro"/>
</dbReference>
<sequence>IMGDYESHRKIARALQLPAPREGEFVSAQVKEVNYAIPSENSVSLSGKLWTLASPGDAPEVAPQLPSHKR</sequence>
<keyword evidence="2" id="KW-0255">Endonuclease</keyword>
<keyword evidence="2" id="KW-0540">Nuclease</keyword>